<keyword evidence="7 17" id="KW-0812">Transmembrane</keyword>
<evidence type="ECO:0000256" key="15">
    <source>
        <dbReference type="ARBA" id="ARBA00023136"/>
    </source>
</evidence>
<keyword evidence="8" id="KW-0732">Signal</keyword>
<evidence type="ECO:0000256" key="6">
    <source>
        <dbReference type="ARBA" id="ARBA00022568"/>
    </source>
</evidence>
<dbReference type="GO" id="GO:0008273">
    <property type="term" value="F:calcium, potassium:sodium antiporter activity"/>
    <property type="evidence" value="ECO:0007669"/>
    <property type="project" value="TreeGrafter"/>
</dbReference>
<evidence type="ECO:0000256" key="7">
    <source>
        <dbReference type="ARBA" id="ARBA00022692"/>
    </source>
</evidence>
<dbReference type="GO" id="GO:0005886">
    <property type="term" value="C:plasma membrane"/>
    <property type="evidence" value="ECO:0007669"/>
    <property type="project" value="TreeGrafter"/>
</dbReference>
<feature type="transmembrane region" description="Helical" evidence="17">
    <location>
        <begin position="101"/>
        <end position="121"/>
    </location>
</feature>
<feature type="non-terminal residue" evidence="19">
    <location>
        <position position="579"/>
    </location>
</feature>
<sequence>MKRVKTNNRWNYAFHYKEHLFQYKPLVLISLTFWISIVCLVSLMVLSFPRNKTGFTNRNLLQSVQNVYYYSNCTNTTTIPNILQVFWENCDFEKSTNLTGVWISLYILITLIIFIALAVICDDFFVPSLEVMSEKLKLSPDVAGATFMAAGSSSPELFSSIAAVTFESDVGIGTITGSAVFNLLVIISLSAAVSKSVLKLDWRPITRDCAFYLISIGWLIFSVHDTIINWYDAVVMLLIYASYITFMVFNAKIMKRCNRNWDKCCYQSKVEPLNEEDDDIFLNSLIKYDRRNTLINVISLPAEKRMSLPAFSRSVSIIESIEEDVSDDIKPVIQCCNLCNMCPPIRGSPPKYSDYMVELPTTESHRFSRSNIWFLYILKWIIFVVAFPFLVMFSYTIVDCTKQQYKKYFLMSFFVSILWLGSLTFAMVIIVTKIGCLINVNSFVMSLVVLAAGSSLPDLLGSLIVAREGCGDMAVSNAIGSNVFDINTGLGIPFMIKILINRGSPISLFSQKERKAYCQNAMLLIPHVKFTCILLFLLIMSYTIFTLAKFKLNKVIGFSFFGLYIVFLIYAFLQQFLCS</sequence>
<dbReference type="GO" id="GO:0005262">
    <property type="term" value="F:calcium channel activity"/>
    <property type="evidence" value="ECO:0007669"/>
    <property type="project" value="TreeGrafter"/>
</dbReference>
<organism evidence="19">
    <name type="scientific">Schmidtea mediterranea</name>
    <name type="common">Freshwater planarian flatworm</name>
    <dbReference type="NCBI Taxonomy" id="79327"/>
    <lineage>
        <taxon>Eukaryota</taxon>
        <taxon>Metazoa</taxon>
        <taxon>Spiralia</taxon>
        <taxon>Lophotrochozoa</taxon>
        <taxon>Platyhelminthes</taxon>
        <taxon>Rhabditophora</taxon>
        <taxon>Seriata</taxon>
        <taxon>Tricladida</taxon>
        <taxon>Continenticola</taxon>
        <taxon>Geoplanoidea</taxon>
        <taxon>Dugesiidae</taxon>
        <taxon>Schmidtea</taxon>
    </lineage>
</organism>
<feature type="domain" description="Sodium/calcium exchanger membrane region" evidence="18">
    <location>
        <begin position="410"/>
        <end position="572"/>
    </location>
</feature>
<evidence type="ECO:0000256" key="16">
    <source>
        <dbReference type="ARBA" id="ARBA00023201"/>
    </source>
</evidence>
<keyword evidence="3" id="KW-0813">Transport</keyword>
<keyword evidence="15 17" id="KW-0472">Membrane</keyword>
<evidence type="ECO:0000256" key="10">
    <source>
        <dbReference type="ARBA" id="ARBA00022847"/>
    </source>
</evidence>
<evidence type="ECO:0000256" key="3">
    <source>
        <dbReference type="ARBA" id="ARBA00022448"/>
    </source>
</evidence>
<evidence type="ECO:0000256" key="14">
    <source>
        <dbReference type="ARBA" id="ARBA00023065"/>
    </source>
</evidence>
<dbReference type="Pfam" id="PF01699">
    <property type="entry name" value="Na_Ca_ex"/>
    <property type="match status" value="2"/>
</dbReference>
<feature type="transmembrane region" description="Helical" evidence="17">
    <location>
        <begin position="26"/>
        <end position="48"/>
    </location>
</feature>
<feature type="transmembrane region" description="Helical" evidence="17">
    <location>
        <begin position="443"/>
        <end position="466"/>
    </location>
</feature>
<evidence type="ECO:0000256" key="11">
    <source>
        <dbReference type="ARBA" id="ARBA00022958"/>
    </source>
</evidence>
<protein>
    <submittedName>
        <fullName evidence="19">Slc24a-4</fullName>
    </submittedName>
</protein>
<keyword evidence="9" id="KW-0106">Calcium</keyword>
<dbReference type="NCBIfam" id="TIGR00367">
    <property type="entry name" value="calcium/sodium antiporter"/>
    <property type="match status" value="1"/>
</dbReference>
<comment type="subcellular location">
    <subcellularLocation>
        <location evidence="1">Membrane</location>
        <topology evidence="1">Multi-pass membrane protein</topology>
    </subcellularLocation>
</comment>
<keyword evidence="5" id="KW-0633">Potassium transport</keyword>
<name>A0A0H3YJA7_SCHMD</name>
<evidence type="ECO:0000256" key="13">
    <source>
        <dbReference type="ARBA" id="ARBA00023053"/>
    </source>
</evidence>
<evidence type="ECO:0000259" key="18">
    <source>
        <dbReference type="Pfam" id="PF01699"/>
    </source>
</evidence>
<dbReference type="InterPro" id="IPR044880">
    <property type="entry name" value="NCX_ion-bd_dom_sf"/>
</dbReference>
<evidence type="ECO:0000313" key="19">
    <source>
        <dbReference type="EMBL" id="AKN21564.1"/>
    </source>
</evidence>
<evidence type="ECO:0000256" key="8">
    <source>
        <dbReference type="ARBA" id="ARBA00022729"/>
    </source>
</evidence>
<dbReference type="EMBL" id="KT163614">
    <property type="protein sequence ID" value="AKN21564.1"/>
    <property type="molecule type" value="mRNA"/>
</dbReference>
<feature type="transmembrane region" description="Helical" evidence="17">
    <location>
        <begin position="555"/>
        <end position="573"/>
    </location>
</feature>
<dbReference type="InterPro" id="IPR004837">
    <property type="entry name" value="NaCa_Exmemb"/>
</dbReference>
<dbReference type="PANTHER" id="PTHR10846">
    <property type="entry name" value="SODIUM/POTASSIUM/CALCIUM EXCHANGER"/>
    <property type="match status" value="1"/>
</dbReference>
<dbReference type="GO" id="GO:0015293">
    <property type="term" value="F:symporter activity"/>
    <property type="evidence" value="ECO:0007669"/>
    <property type="project" value="UniProtKB-KW"/>
</dbReference>
<keyword evidence="13" id="KW-0915">Sodium</keyword>
<feature type="domain" description="Sodium/calcium exchanger membrane region" evidence="18">
    <location>
        <begin position="108"/>
        <end position="248"/>
    </location>
</feature>
<feature type="transmembrane region" description="Helical" evidence="17">
    <location>
        <begin position="230"/>
        <end position="249"/>
    </location>
</feature>
<keyword evidence="10" id="KW-0769">Symport</keyword>
<keyword evidence="14" id="KW-0406">Ion transport</keyword>
<dbReference type="GO" id="GO:0006874">
    <property type="term" value="P:intracellular calcium ion homeostasis"/>
    <property type="evidence" value="ECO:0007669"/>
    <property type="project" value="TreeGrafter"/>
</dbReference>
<feature type="transmembrane region" description="Helical" evidence="17">
    <location>
        <begin position="409"/>
        <end position="431"/>
    </location>
</feature>
<keyword evidence="12 17" id="KW-1133">Transmembrane helix</keyword>
<keyword evidence="6" id="KW-0109">Calcium transport</keyword>
<dbReference type="FunFam" id="1.20.1420.30:FF:000009">
    <property type="entry name" value="sodium/potassium/calcium exchanger 5 isoform X2"/>
    <property type="match status" value="1"/>
</dbReference>
<evidence type="ECO:0000256" key="2">
    <source>
        <dbReference type="ARBA" id="ARBA00005364"/>
    </source>
</evidence>
<feature type="transmembrane region" description="Helical" evidence="17">
    <location>
        <begin position="205"/>
        <end position="224"/>
    </location>
</feature>
<dbReference type="PANTHER" id="PTHR10846:SF8">
    <property type="entry name" value="INNER MEMBRANE PROTEIN YRBG"/>
    <property type="match status" value="1"/>
</dbReference>
<feature type="transmembrane region" description="Helical" evidence="17">
    <location>
        <begin position="170"/>
        <end position="193"/>
    </location>
</feature>
<gene>
    <name evidence="19" type="primary">slc24a-4</name>
</gene>
<keyword evidence="16" id="KW-0739">Sodium transport</keyword>
<evidence type="ECO:0000256" key="12">
    <source>
        <dbReference type="ARBA" id="ARBA00022989"/>
    </source>
</evidence>
<reference evidence="19" key="1">
    <citation type="journal article" date="2015" name="Elife">
        <title>Stem cells and fluid flow drive cyst formation in an invertebrate excretory organ.</title>
        <authorList>
            <person name="Thi-Kim Vu H."/>
            <person name="Rink J.C."/>
            <person name="McKinney S.A."/>
            <person name="McClain M."/>
            <person name="Lakshmanaperumal N."/>
            <person name="Alexander R."/>
            <person name="Sanchez Alvarado A."/>
        </authorList>
    </citation>
    <scope>NUCLEOTIDE SEQUENCE</scope>
</reference>
<feature type="transmembrane region" description="Helical" evidence="17">
    <location>
        <begin position="478"/>
        <end position="500"/>
    </location>
</feature>
<feature type="transmembrane region" description="Helical" evidence="17">
    <location>
        <begin position="521"/>
        <end position="543"/>
    </location>
</feature>
<evidence type="ECO:0000256" key="1">
    <source>
        <dbReference type="ARBA" id="ARBA00004141"/>
    </source>
</evidence>
<evidence type="ECO:0000256" key="9">
    <source>
        <dbReference type="ARBA" id="ARBA00022837"/>
    </source>
</evidence>
<keyword evidence="4" id="KW-0050">Antiport</keyword>
<evidence type="ECO:0000256" key="17">
    <source>
        <dbReference type="SAM" id="Phobius"/>
    </source>
</evidence>
<evidence type="ECO:0000256" key="4">
    <source>
        <dbReference type="ARBA" id="ARBA00022449"/>
    </source>
</evidence>
<evidence type="ECO:0000256" key="5">
    <source>
        <dbReference type="ARBA" id="ARBA00022538"/>
    </source>
</evidence>
<dbReference type="InterPro" id="IPR004481">
    <property type="entry name" value="K/Na/Ca-exchanger"/>
</dbReference>
<feature type="transmembrane region" description="Helical" evidence="17">
    <location>
        <begin position="373"/>
        <end position="397"/>
    </location>
</feature>
<keyword evidence="11" id="KW-0630">Potassium</keyword>
<dbReference type="Gene3D" id="1.20.1420.30">
    <property type="entry name" value="NCX, central ion-binding region"/>
    <property type="match status" value="2"/>
</dbReference>
<accession>A0A0H3YJA7</accession>
<dbReference type="AlphaFoldDB" id="A0A0H3YJA7"/>
<proteinExistence type="evidence at transcript level"/>
<comment type="similarity">
    <text evidence="2">Belongs to the Ca(2+):cation antiporter (CaCA) (TC 2.A.19) family. SLC24A subfamily.</text>
</comment>